<evidence type="ECO:0000259" key="5">
    <source>
        <dbReference type="PROSITE" id="PS50125"/>
    </source>
</evidence>
<gene>
    <name evidence="6" type="ORF">KPH14_005461</name>
</gene>
<feature type="domain" description="Guanylate cyclase" evidence="5">
    <location>
        <begin position="378"/>
        <end position="453"/>
    </location>
</feature>
<evidence type="ECO:0000313" key="7">
    <source>
        <dbReference type="Proteomes" id="UP001258017"/>
    </source>
</evidence>
<dbReference type="SUPFAM" id="SSF52540">
    <property type="entry name" value="P-loop containing nucleoside triphosphate hydrolases"/>
    <property type="match status" value="1"/>
</dbReference>
<sequence>MCPDEILDNYGDYTTRKYYTTLMLGDVSGIAKNTSHIFLAIQAFRIPIGFTDLAEKYTRTGRGGPSKLTDTLNSYIGAMVQEILSHNGDVLKFSGDAFIVMWKLEENANMRDLVTVAIQTACIIQKHFGVYETDIGVVLRVKLAIASGKTYFTSIGDPNTMSHYIITGRPVWEVKHAERLCKGGDILVALSSWQWANPIEYVYETLPDGLHTLIIACSSMWYTLKGTYITNDDRDDQESEDTSSAEEAISTAPSEGMLTGTSMGMIDLSGPILYQDNTKEIDYTLRPKIVKVAKARLKDSLRSYMLRPVIRSVEMDEPLEYLTEMRQVVIVFVNAVTSELHKRKLVALVDIAYKLVCRIVDGMQGCVNKTSLFDKDLTFLCIFGLRGDKHELESQIGLKCAFRVRESVKELKDIANVTVGVTTGVTYCGVVGHILRREYTVIGMAVNKAARLMCVYQNKVVCDRESFLHSRLEGSHFKLQEPKYLKGISDVGPVYEFEEQVKYKVSELVWSKYPLLGRDEEMKIFGHLLATLVEYVHLEKNGISKPQYNTLLIKGEPRIGKTRLLDEMSLNIPTEQTPYILMHLIFSLPLGFTVTSTSKDREAKLTRLLNNVRYPEYLCALNQPFNVRFPMTTQYRVLIDLEKQKILQHFLRRLTEKCFQQLWVIVIDDMEYADEESLNFIDTLTKTDTIFFVISVGRKVSAEYRIAHTLLERAYIIELQGIDKWYHVGIVCQVLNVVGISPELERLIQEKSLGNPGWIESYLISLMQSGTLAIIIVTRKEADIMGYVLPDENMLKRPTSDTVLSENERPRRDDRWQMYEASYTNTASIESDTLQRSNPDFENEEEINVAFSRIREESSSEETNVEMTMDVMILKLFDALTPLDQFLLKCASVLGVSVNRKMLESITEMSTRNTAHEIFVTTLATLGFPVDVLALRYQVFFILKFNVTIFPLLESDYCLAELENMPKYASCGLMRFKMTLFRDTTYGLLTETQKMELHNKALKFLQTNARRCVACGEGPFSILLGEKIGNELGKRQMLLRQELNMTQLLAPSIFEEPQLRIKNVLSSKRSSNFLNIFKKPETKLTRTFSNIDFTNCQCNLILITVYTQMVEHCRGIGKDKTTLAAILEFTEICIENQNIPQARKLLSEAETILQRMFDPDKDEMITYLYLTAKIQSLQARCYFECGHISEAERSLNRAMKTLGYKFPRLDILTGIKTMFQLKKLKLLLICPWKRKSEIENVDHVSEYTNQLAYCLALMFDVYRAKGMKSRARLAAIWALNTARPNNDFVTLLICYTNMLITAHIYGEKNIIPSLENESIELCNEEKRSIEYRDLKVIVELYAGVFFSRWIRGNIAKAIEIGFIANKLAKTIDLTYIECIVLPRLIQLLMISSNHSQVVSALRELEFVSKNTLDKSGRTWYYAICADVQLDTGLMILSFQHCERYYLEEGESMISLQDPEAERRYFTSMWLWCIRNKEWEASRVWLKKQEKRITTDEDIVVATFTALKKIEGLLICYVYYENKYDPKAIAIISDVKAGLKLVKKKLSIVKIATPRYILLRAYYFMTRGHTRTAIRILQEAKKVSLKMDNKMIYKWATHCKQAWTGKMSSIQQNKWLERSMINSVSPWDEINANDADMIPYTLPIPHYMN</sequence>
<dbReference type="GO" id="GO:0035556">
    <property type="term" value="P:intracellular signal transduction"/>
    <property type="evidence" value="ECO:0007669"/>
    <property type="project" value="InterPro"/>
</dbReference>
<comment type="caution">
    <text evidence="6">The sequence shown here is derived from an EMBL/GenBank/DDBJ whole genome shotgun (WGS) entry which is preliminary data.</text>
</comment>
<evidence type="ECO:0000256" key="4">
    <source>
        <dbReference type="SAM" id="MobiDB-lite"/>
    </source>
</evidence>
<keyword evidence="7" id="KW-1185">Reference proteome</keyword>
<dbReference type="PANTHER" id="PTHR16305">
    <property type="entry name" value="TESTICULAR SOLUBLE ADENYLYL CYCLASE"/>
    <property type="match status" value="1"/>
</dbReference>
<dbReference type="InterPro" id="IPR001054">
    <property type="entry name" value="A/G_cyclase"/>
</dbReference>
<dbReference type="CDD" id="cd07302">
    <property type="entry name" value="CHD"/>
    <property type="match status" value="1"/>
</dbReference>
<feature type="compositionally biased region" description="Acidic residues" evidence="4">
    <location>
        <begin position="233"/>
        <end position="244"/>
    </location>
</feature>
<dbReference type="Proteomes" id="UP001258017">
    <property type="component" value="Unassembled WGS sequence"/>
</dbReference>
<evidence type="ECO:0000256" key="3">
    <source>
        <dbReference type="ARBA" id="ARBA00023239"/>
    </source>
</evidence>
<dbReference type="FunFam" id="3.30.70.1230:FF:000017">
    <property type="entry name" value="Adenylate cyclase type 10"/>
    <property type="match status" value="1"/>
</dbReference>
<dbReference type="GO" id="GO:0005737">
    <property type="term" value="C:cytoplasm"/>
    <property type="evidence" value="ECO:0007669"/>
    <property type="project" value="TreeGrafter"/>
</dbReference>
<keyword evidence="3" id="KW-0456">Lyase</keyword>
<accession>A0AAD9VK96</accession>
<keyword evidence="1" id="KW-0547">Nucleotide-binding</keyword>
<dbReference type="GO" id="GO:0004016">
    <property type="term" value="F:adenylate cyclase activity"/>
    <property type="evidence" value="ECO:0007669"/>
    <property type="project" value="TreeGrafter"/>
</dbReference>
<reference evidence="6" key="2">
    <citation type="journal article" date="2023" name="Commun. Biol.">
        <title>Intrasexual cuticular hydrocarbon dimorphism in a wasp sheds light on hydrocarbon biosynthesis genes in Hymenoptera.</title>
        <authorList>
            <person name="Moris V.C."/>
            <person name="Podsiadlowski L."/>
            <person name="Martin S."/>
            <person name="Oeyen J.P."/>
            <person name="Donath A."/>
            <person name="Petersen M."/>
            <person name="Wilbrandt J."/>
            <person name="Misof B."/>
            <person name="Liedtke D."/>
            <person name="Thamm M."/>
            <person name="Scheiner R."/>
            <person name="Schmitt T."/>
            <person name="Niehuis O."/>
        </authorList>
    </citation>
    <scope>NUCLEOTIDE SEQUENCE</scope>
    <source>
        <strain evidence="6">GBR_01_08_01A</strain>
    </source>
</reference>
<dbReference type="Gene3D" id="3.30.70.1230">
    <property type="entry name" value="Nucleotide cyclase"/>
    <property type="match status" value="2"/>
</dbReference>
<reference evidence="6" key="1">
    <citation type="submission" date="2021-08" db="EMBL/GenBank/DDBJ databases">
        <authorList>
            <person name="Misof B."/>
            <person name="Oliver O."/>
            <person name="Podsiadlowski L."/>
            <person name="Donath A."/>
            <person name="Peters R."/>
            <person name="Mayer C."/>
            <person name="Rust J."/>
            <person name="Gunkel S."/>
            <person name="Lesny P."/>
            <person name="Martin S."/>
            <person name="Oeyen J.P."/>
            <person name="Petersen M."/>
            <person name="Panagiotis P."/>
            <person name="Wilbrandt J."/>
            <person name="Tanja T."/>
        </authorList>
    </citation>
    <scope>NUCLEOTIDE SEQUENCE</scope>
    <source>
        <strain evidence="6">GBR_01_08_01A</strain>
        <tissue evidence="6">Thorax + abdomen</tissue>
    </source>
</reference>
<dbReference type="PANTHER" id="PTHR16305:SF28">
    <property type="entry name" value="GUANYLATE CYCLASE DOMAIN-CONTAINING PROTEIN"/>
    <property type="match status" value="1"/>
</dbReference>
<organism evidence="6 7">
    <name type="scientific">Odynerus spinipes</name>
    <dbReference type="NCBI Taxonomy" id="1348599"/>
    <lineage>
        <taxon>Eukaryota</taxon>
        <taxon>Metazoa</taxon>
        <taxon>Ecdysozoa</taxon>
        <taxon>Arthropoda</taxon>
        <taxon>Hexapoda</taxon>
        <taxon>Insecta</taxon>
        <taxon>Pterygota</taxon>
        <taxon>Neoptera</taxon>
        <taxon>Endopterygota</taxon>
        <taxon>Hymenoptera</taxon>
        <taxon>Apocrita</taxon>
        <taxon>Aculeata</taxon>
        <taxon>Vespoidea</taxon>
        <taxon>Vespidae</taxon>
        <taxon>Eumeninae</taxon>
        <taxon>Odynerus</taxon>
    </lineage>
</organism>
<feature type="domain" description="Guanylate cyclase" evidence="5">
    <location>
        <begin position="35"/>
        <end position="178"/>
    </location>
</feature>
<feature type="region of interest" description="Disordered" evidence="4">
    <location>
        <begin position="232"/>
        <end position="257"/>
    </location>
</feature>
<evidence type="ECO:0000313" key="6">
    <source>
        <dbReference type="EMBL" id="KAK2576827.1"/>
    </source>
</evidence>
<dbReference type="SUPFAM" id="SSF55073">
    <property type="entry name" value="Nucleotide cyclase"/>
    <property type="match status" value="2"/>
</dbReference>
<dbReference type="GO" id="GO:0009190">
    <property type="term" value="P:cyclic nucleotide biosynthetic process"/>
    <property type="evidence" value="ECO:0007669"/>
    <property type="project" value="InterPro"/>
</dbReference>
<evidence type="ECO:0000256" key="1">
    <source>
        <dbReference type="ARBA" id="ARBA00022741"/>
    </source>
</evidence>
<dbReference type="GO" id="GO:0005524">
    <property type="term" value="F:ATP binding"/>
    <property type="evidence" value="ECO:0007669"/>
    <property type="project" value="UniProtKB-KW"/>
</dbReference>
<protein>
    <recommendedName>
        <fullName evidence="5">Guanylate cyclase domain-containing protein</fullName>
    </recommendedName>
</protein>
<proteinExistence type="predicted"/>
<dbReference type="InterPro" id="IPR027417">
    <property type="entry name" value="P-loop_NTPase"/>
</dbReference>
<name>A0AAD9VK96_9HYME</name>
<dbReference type="InterPro" id="IPR029787">
    <property type="entry name" value="Nucleotide_cyclase"/>
</dbReference>
<evidence type="ECO:0000256" key="2">
    <source>
        <dbReference type="ARBA" id="ARBA00022840"/>
    </source>
</evidence>
<keyword evidence="2" id="KW-0067">ATP-binding</keyword>
<dbReference type="EMBL" id="JAIFRP010004405">
    <property type="protein sequence ID" value="KAK2576827.1"/>
    <property type="molecule type" value="Genomic_DNA"/>
</dbReference>
<dbReference type="PROSITE" id="PS50125">
    <property type="entry name" value="GUANYLATE_CYCLASE_2"/>
    <property type="match status" value="2"/>
</dbReference>